<keyword evidence="2" id="KW-0489">Methyltransferase</keyword>
<dbReference type="PANTHER" id="PTHR33841:SF1">
    <property type="entry name" value="DNA METHYLTRANSFERASE A"/>
    <property type="match status" value="1"/>
</dbReference>
<sequence>MQPLARSLRNDLEKTVKSARDIAENAAKACLEQLGVGESVPFSHLSDEQKNLRRRLRAHGRQLGDIRSTKGEQEITLLLEEVAYEHWHRMLFARFLADNNLLMFDGVAVTLAECAELAADEDEGFTNEWEMAADLAGAMLPQIFRTDSVVFKLHFSPEHQRSLERLIADLPVDVFMASDSLGWVYQFWQSKRKDEVNTSEVKIGARELPAVTQLFTEPYMVAFLLDNTLGSWWASRKLTKSELSSAKDEDELRRKASLPGVPLSYLRFVKSEDDLWTPAAGTFLGWPRTFSELKILDPSCGSGHFLVAALQMLVPMRMELEKLSVHEAIDKVLTENLHGLEIDQRCVEIAAFALALTAWRYPSAGGYRTLPELNVASTGLSISSTKEQWMAILEGQHLKLDLRFHFEQLYNLFTKAPTLGSLINPHRFLGRGLLDESGMRVLMQVLRTAIKFESTASDKYELGVVAAGLTKAAELLAERYTLVVTNVPYLGRGKQDDVLKKHLETQYPLGKADLATAFVLRCLEFCTKGGSTALVTPQNWLFLTTYKNLRETLLRNRSWEIVARLGAKGFQTPMWDFNIQLSVLTASKPVDDQAMSGIDVSEASRPEEKAALLRGDDPAEILVLPQKEQLKNPDARVLFELHCDLKRLGDFAESVKGITTGDSDRFIRRFWEVERRLPGWEWFQSTVQAHITFGGCESIVEWHDGNGPMNEVPGARTYGRGAWGSPGVVVGQMARMCATLYQGTPYDNNACVLKPTNHNHLPAIWAFATSPEFVTGVRVLDQKVGVTNATFEKLPFDLDHWQKVAAEKYPSGLPEPESDDPTQWLFHGRPENSFAPLQVAVARLLGYRWPAELDANMRLSNRASKLANSCAELGHFADSDGIVCIPPVRGEAPAVERLLNLLALAYGQNWGSEMLSELLKAADHAGKTIESWLRNKFFIQHCQLFHQRPFIWHIWDGLPDGFSALVNYHKLDRKNMETLIYTYLGDWITRQRDEILSNTDGAQERLAAAETLKQRLELILQGDTPYDIFVRWKPLLKQPIGWEPDLNDGVRVNIRPFMTVPDIKKKGAGVLREKPRIDWKKDRGKEPVRPQNDFPWFWGWDETIDFAGGAEFTGDRYNNCHYSLDVKRRARRVIRAEDSTS</sequence>
<dbReference type="Gene3D" id="3.40.50.150">
    <property type="entry name" value="Vaccinia Virus protein VP39"/>
    <property type="match status" value="1"/>
</dbReference>
<accession>C7LSN3</accession>
<comment type="catalytic activity">
    <reaction evidence="5">
        <text>a 2'-deoxyadenosine in DNA + S-adenosyl-L-methionine = an N(6)-methyl-2'-deoxyadenosine in DNA + S-adenosyl-L-homocysteine + H(+)</text>
        <dbReference type="Rhea" id="RHEA:15197"/>
        <dbReference type="Rhea" id="RHEA-COMP:12418"/>
        <dbReference type="Rhea" id="RHEA-COMP:12419"/>
        <dbReference type="ChEBI" id="CHEBI:15378"/>
        <dbReference type="ChEBI" id="CHEBI:57856"/>
        <dbReference type="ChEBI" id="CHEBI:59789"/>
        <dbReference type="ChEBI" id="CHEBI:90615"/>
        <dbReference type="ChEBI" id="CHEBI:90616"/>
        <dbReference type="EC" id="2.1.1.72"/>
    </reaction>
</comment>
<dbReference type="SUPFAM" id="SSF53335">
    <property type="entry name" value="S-adenosyl-L-methionine-dependent methyltransferases"/>
    <property type="match status" value="1"/>
</dbReference>
<name>C7LSN3_DESBD</name>
<gene>
    <name evidence="7" type="ordered locus">Dbac_1326</name>
</gene>
<reference evidence="7 8" key="1">
    <citation type="journal article" date="2009" name="Stand. Genomic Sci.">
        <title>Complete genome sequence of Desulfomicrobium baculatum type strain (X).</title>
        <authorList>
            <person name="Copeland A."/>
            <person name="Spring S."/>
            <person name="Goker M."/>
            <person name="Schneider S."/>
            <person name="Lapidus A."/>
            <person name="Del Rio T.G."/>
            <person name="Tice H."/>
            <person name="Cheng J.F."/>
            <person name="Chen F."/>
            <person name="Nolan M."/>
            <person name="Bruce D."/>
            <person name="Goodwin L."/>
            <person name="Pitluck S."/>
            <person name="Ivanova N."/>
            <person name="Mavrommatis K."/>
            <person name="Ovchinnikova G."/>
            <person name="Pati A."/>
            <person name="Chen A."/>
            <person name="Palaniappan K."/>
            <person name="Land M."/>
            <person name="Hauser L."/>
            <person name="Chang Y.J."/>
            <person name="Jeffries C.C."/>
            <person name="Meincke L."/>
            <person name="Sims D."/>
            <person name="Brettin T."/>
            <person name="Detter J.C."/>
            <person name="Han C."/>
            <person name="Chain P."/>
            <person name="Bristow J."/>
            <person name="Eisen J.A."/>
            <person name="Markowitz V."/>
            <person name="Hugenholtz P."/>
            <person name="Kyrpides N.C."/>
            <person name="Klenk H.P."/>
            <person name="Lucas S."/>
        </authorList>
    </citation>
    <scope>NUCLEOTIDE SEQUENCE [LARGE SCALE GENOMIC DNA]</scope>
    <source>
        <strain evidence="8">DSM 4028 / VKM B-1378 / X</strain>
    </source>
</reference>
<evidence type="ECO:0000256" key="2">
    <source>
        <dbReference type="ARBA" id="ARBA00022603"/>
    </source>
</evidence>
<dbReference type="EC" id="2.1.1.72" evidence="1"/>
<dbReference type="PANTHER" id="PTHR33841">
    <property type="entry name" value="DNA METHYLTRANSFERASE YEEA-RELATED"/>
    <property type="match status" value="1"/>
</dbReference>
<evidence type="ECO:0000256" key="1">
    <source>
        <dbReference type="ARBA" id="ARBA00011900"/>
    </source>
</evidence>
<dbReference type="InterPro" id="IPR050953">
    <property type="entry name" value="N4_N6_ade-DNA_methylase"/>
</dbReference>
<keyword evidence="4" id="KW-0949">S-adenosyl-L-methionine</keyword>
<dbReference type="GO" id="GO:0009007">
    <property type="term" value="F:site-specific DNA-methyltransferase (adenine-specific) activity"/>
    <property type="evidence" value="ECO:0007669"/>
    <property type="project" value="UniProtKB-EC"/>
</dbReference>
<evidence type="ECO:0000259" key="6">
    <source>
        <dbReference type="Pfam" id="PF07669"/>
    </source>
</evidence>
<dbReference type="eggNOG" id="COG0827">
    <property type="taxonomic scope" value="Bacteria"/>
</dbReference>
<dbReference type="GO" id="GO:0006304">
    <property type="term" value="P:DNA modification"/>
    <property type="evidence" value="ECO:0007669"/>
    <property type="project" value="InterPro"/>
</dbReference>
<dbReference type="HOGENOM" id="CLU_008940_0_0_7"/>
<dbReference type="Pfam" id="PF07669">
    <property type="entry name" value="Eco57I"/>
    <property type="match status" value="1"/>
</dbReference>
<dbReference type="EMBL" id="CP001629">
    <property type="protein sequence ID" value="ACU89424.1"/>
    <property type="molecule type" value="Genomic_DNA"/>
</dbReference>
<proteinExistence type="predicted"/>
<evidence type="ECO:0000256" key="4">
    <source>
        <dbReference type="ARBA" id="ARBA00022691"/>
    </source>
</evidence>
<keyword evidence="3" id="KW-0808">Transferase</keyword>
<dbReference type="GO" id="GO:0032259">
    <property type="term" value="P:methylation"/>
    <property type="evidence" value="ECO:0007669"/>
    <property type="project" value="UniProtKB-KW"/>
</dbReference>
<dbReference type="REBASE" id="21830">
    <property type="entry name" value="Dba4028ORF1326P"/>
</dbReference>
<dbReference type="InterPro" id="IPR029063">
    <property type="entry name" value="SAM-dependent_MTases_sf"/>
</dbReference>
<protein>
    <recommendedName>
        <fullName evidence="1">site-specific DNA-methyltransferase (adenine-specific)</fullName>
        <ecNumber evidence="1">2.1.1.72</ecNumber>
    </recommendedName>
</protein>
<dbReference type="InterPro" id="IPR011639">
    <property type="entry name" value="MethylTrfase_TaqI-like_dom"/>
</dbReference>
<dbReference type="STRING" id="525897.Dbac_1326"/>
<dbReference type="eggNOG" id="COG1002">
    <property type="taxonomic scope" value="Bacteria"/>
</dbReference>
<dbReference type="PRINTS" id="PR00507">
    <property type="entry name" value="N12N6MTFRASE"/>
</dbReference>
<organism evidence="7 8">
    <name type="scientific">Desulfomicrobium baculatum (strain DSM 4028 / VKM B-1378 / X)</name>
    <name type="common">Desulfovibrio baculatus</name>
    <dbReference type="NCBI Taxonomy" id="525897"/>
    <lineage>
        <taxon>Bacteria</taxon>
        <taxon>Pseudomonadati</taxon>
        <taxon>Thermodesulfobacteriota</taxon>
        <taxon>Desulfovibrionia</taxon>
        <taxon>Desulfovibrionales</taxon>
        <taxon>Desulfomicrobiaceae</taxon>
        <taxon>Desulfomicrobium</taxon>
    </lineage>
</organism>
<evidence type="ECO:0000256" key="5">
    <source>
        <dbReference type="ARBA" id="ARBA00047942"/>
    </source>
</evidence>
<dbReference type="AlphaFoldDB" id="C7LSN3"/>
<dbReference type="RefSeq" id="WP_015773518.1">
    <property type="nucleotide sequence ID" value="NC_013173.1"/>
</dbReference>
<evidence type="ECO:0000256" key="3">
    <source>
        <dbReference type="ARBA" id="ARBA00022679"/>
    </source>
</evidence>
<dbReference type="KEGG" id="dba:Dbac_1326"/>
<feature type="domain" description="Type II methyltransferase M.TaqI-like" evidence="6">
    <location>
        <begin position="335"/>
        <end position="563"/>
    </location>
</feature>
<dbReference type="Proteomes" id="UP000002216">
    <property type="component" value="Chromosome"/>
</dbReference>
<evidence type="ECO:0000313" key="8">
    <source>
        <dbReference type="Proteomes" id="UP000002216"/>
    </source>
</evidence>
<evidence type="ECO:0000313" key="7">
    <source>
        <dbReference type="EMBL" id="ACU89424.1"/>
    </source>
</evidence>
<keyword evidence="8" id="KW-1185">Reference proteome</keyword>
<dbReference type="OrthoDB" id="9806213at2"/>